<organism evidence="1 2">
    <name type="scientific">Melastoma candidum</name>
    <dbReference type="NCBI Taxonomy" id="119954"/>
    <lineage>
        <taxon>Eukaryota</taxon>
        <taxon>Viridiplantae</taxon>
        <taxon>Streptophyta</taxon>
        <taxon>Embryophyta</taxon>
        <taxon>Tracheophyta</taxon>
        <taxon>Spermatophyta</taxon>
        <taxon>Magnoliopsida</taxon>
        <taxon>eudicotyledons</taxon>
        <taxon>Gunneridae</taxon>
        <taxon>Pentapetalae</taxon>
        <taxon>rosids</taxon>
        <taxon>malvids</taxon>
        <taxon>Myrtales</taxon>
        <taxon>Melastomataceae</taxon>
        <taxon>Melastomatoideae</taxon>
        <taxon>Melastomateae</taxon>
        <taxon>Melastoma</taxon>
    </lineage>
</organism>
<keyword evidence="2" id="KW-1185">Reference proteome</keyword>
<gene>
    <name evidence="1" type="ORF">MLD38_028208</name>
</gene>
<dbReference type="EMBL" id="CM042887">
    <property type="protein sequence ID" value="KAI4329873.1"/>
    <property type="molecule type" value="Genomic_DNA"/>
</dbReference>
<comment type="caution">
    <text evidence="1">The sequence shown here is derived from an EMBL/GenBank/DDBJ whole genome shotgun (WGS) entry which is preliminary data.</text>
</comment>
<evidence type="ECO:0000313" key="2">
    <source>
        <dbReference type="Proteomes" id="UP001057402"/>
    </source>
</evidence>
<reference evidence="2" key="1">
    <citation type="journal article" date="2023" name="Front. Plant Sci.">
        <title>Chromosomal-level genome assembly of Melastoma candidum provides insights into trichome evolution.</title>
        <authorList>
            <person name="Zhong Y."/>
            <person name="Wu W."/>
            <person name="Sun C."/>
            <person name="Zou P."/>
            <person name="Liu Y."/>
            <person name="Dai S."/>
            <person name="Zhou R."/>
        </authorList>
    </citation>
    <scope>NUCLEOTIDE SEQUENCE [LARGE SCALE GENOMIC DNA]</scope>
</reference>
<dbReference type="Proteomes" id="UP001057402">
    <property type="component" value="Chromosome 8"/>
</dbReference>
<proteinExistence type="predicted"/>
<name>A0ACB9N0G1_9MYRT</name>
<accession>A0ACB9N0G1</accession>
<protein>
    <submittedName>
        <fullName evidence="1">Uncharacterized protein</fullName>
    </submittedName>
</protein>
<sequence>MAPNSVRFPLFPCMSAISAESVMMTGEWRVEAVVAPSTNFYVIDNSSHLVDFVLFKLGSKIFSGRSCSTHAIRSRDELFLCLTMNPFNILFPNCVNTGRVQMETIRGWAVFGILSCLLARIWTKCLVSSTLLCALERETEGTGCTAWNYGSDCLFGKGERRKCYTSPEDFNIAIANQVSWEQQPTPRRLQPKVMDAQRAKDLRDVYPIDSTVLKSTLSSCPISQLWPLRLIRACCGHIT</sequence>
<evidence type="ECO:0000313" key="1">
    <source>
        <dbReference type="EMBL" id="KAI4329873.1"/>
    </source>
</evidence>